<dbReference type="SUPFAM" id="SSF52540">
    <property type="entry name" value="P-loop containing nucleoside triphosphate hydrolases"/>
    <property type="match status" value="1"/>
</dbReference>
<dbReference type="InterPro" id="IPR007111">
    <property type="entry name" value="NACHT_NTPase"/>
</dbReference>
<feature type="repeat" description="ANK" evidence="2">
    <location>
        <begin position="1624"/>
        <end position="1656"/>
    </location>
</feature>
<dbReference type="Pfam" id="PF12796">
    <property type="entry name" value="Ank_2"/>
    <property type="match status" value="3"/>
</dbReference>
<dbReference type="PROSITE" id="PS50837">
    <property type="entry name" value="NACHT"/>
    <property type="match status" value="1"/>
</dbReference>
<dbReference type="PRINTS" id="PR01415">
    <property type="entry name" value="ANKYRIN"/>
</dbReference>
<dbReference type="PANTHER" id="PTHR10039">
    <property type="entry name" value="AMELOGENIN"/>
    <property type="match status" value="1"/>
</dbReference>
<feature type="domain" description="NACHT" evidence="3">
    <location>
        <begin position="227"/>
        <end position="342"/>
    </location>
</feature>
<sequence length="2253" mass="250043">MAEPLSVAASIAGILSIADTLFCRFLDYAKSVKGATEEAKAWADEVNDLGGMIDRLARLARALEAQDERFDHTLRLDQIEDCHSVLCEVNNLLVDAEKDLKSPSQRKALLSKLKWPLSSASSIKKLMSTLSGHKAKIAMALSADSMNGILQCLTLGASILAEAKETKRILVRIHEDSQTERVLGFFLKHGINPQEGYDTSLQLRHPKTGLWLLRHPEFRSWMDTWGSKLWLTGIPGAGKTVLAGSVIEQVLARQSDSVAVAFFFCDYKDESTHLPTNILGAVAHQLARQSDKAYGILSRYYDELNPAHQMSRSPTVRGLQSVLSEMLRHYDRAYLVIDGLDECGDNVDDVVEAITSWAKDEDGLSTALLSRDQTNIRGYLEDDGYPKIEIAAQTEDVALYVRAQVTERIRTRKLRFQDLLLKEEIVQRLTEGAKGMFRWVTCQLDHLGTCLNDQQCRDALTMLPPTLFETYSRILKRIPRQHVAVTHMVLNFITFVDPPLPIPMLEHAISVSAKKSTLRRGDIIREATIFDLCSSLVRKSVDEDRGLEFAHFSAREFLDSEELADHGLEAFRVSPSTCNRLLAVQCLRYLLLDNFNHAPKASQESIVAMLEENDRWPFYYYASFFWPIYARDEWANPTDRTVVDLATKLLDHQKTPAFTRWATTLYVEGTIFSFWESRTLSAITALGNGAVDIVTAKNFCISYQLTGAWEILDAGFRPLHLAAILRLPEICRLAPYGSTSAVTLRGPLGTPIQCAVGGVPLLLRGHCCPVEGEDTDGFGDLFEECWWMYEFYQRMEGELHEPQSWNFDYLLPPTASDTHLLSLPGDGNSLVMLAARNGCLSLDFWAVASLLERGVLPTDDELELFEAWLTTLAYHKGNLESPDKVDRTLRAFIMSLSSLSERLPGVLPVARMVWKIAVKSDPSLNEHTSVLDTRIWLDDDALLAWAIGIIRSSDMKALDFLQRDPRLDHARVRTENGGSLLHVVTDVSYDNSDSWIYPDIVPLSKDHVQTAIRLLAAGFSPSAVNNYGETPLHVWDWETQRMIQGESGQELLNELARAFIQAGLDVTTKEEYGGRNVLHANIDQPRQLKAILSAGDAAAIDAAMQATTTLGCTPLMEALRMGEETSATILLRHWAKIHGWGDGESDLELADFVAELSTSDDTGLVRRILASGACVGLNEDRKSSPLHNLSVETTLICVRLLKALYPRSCGTSVGGRLPCATYLYKRLTYSFPGTLDVEEEVMRELTAFDSNTDDDRVVKAATWTYFTVTLPRESRSRIQGARPGLEIRGRQLSLAIRCLLDQGYLEAYETVTGKCGLASMLGHLLIRQWKDIGSLWPWSVESLTQTVENTTRWSVLQGSSTAAQLLKIAFLSNSTQLLRSMLGRGMNLYEGHEGPPPLALICRCPAQAQGDDDVKQDLFQMLLDHAGSGQLNNLITDGKTGLIHDAAFGNCAWRVEELIRRGADPDLQTGQAHFSQPALVHHVLVRSFNSARALLRNGADPTKRDVFGIDAALAAAVSGLTGFVKELALAEDSFPWSINWSQTCTYPRGPQGGTIWSINALHLCAWKGNLELLSFYLDRKLLLDMDCRDSDGLTPLHLAAGSGHMHLVDYLCDKGASIESQTASGWTALHHAVVTRNLGSVQALLRHGASPTRPSFDGKTPLVLAYEWNDKAIILALEQTNDASGRFQGRYLPQHQSGLAHTLGNAVRSGNLALCQMLHRRGCDLDIDLKCGGCSPLIWAIQHGRLNVAKWLLENGVSTTKVSCSHHTHRGPKTPLEIWLGRQAVTDTELTPMLIDKFLSDGGDIFQENLVLAAASSGNATALSLLLDNRKRLATNSSGEGSSLERPVTELNPLAVAVKAGHIEVVELLLNHAAASRLDGIFGDVNHALCLAVRSKVPHQLEIVKVLVGRGADINRRWTRDDNPEYLATPILLASSNNNWELVRYLVEAGANHTAVDMCGWSALHYSARTETLKTFADLTCRGVSVYLQDQRGVSAIHDVMSEDLCAAWLLNSDIRMELVPSFPWWRIETPCLSWITTQFRFYRRRFGRAALQQIANMQPQSRFWSPLCTMSGYGNTMGIENLVELGASLDYEGSPDGTALMVACATHQLESVRLLVQKGASLSYISNRPETRGRLMSCLAAARGSAKITNWLLVGRFTEQPKITQRPHNPEMSTHGSRAGIAKAELVIAGLHERQPSESSRNYFIRLQQIRQDMRGKQLVRTPNGLRTCRPSRLVPEETVHISPDDQRVPRC</sequence>
<name>A0ABQ0GHA8_9PEZI</name>
<dbReference type="PROSITE" id="PS50297">
    <property type="entry name" value="ANK_REP_REGION"/>
    <property type="match status" value="2"/>
</dbReference>
<keyword evidence="5" id="KW-1185">Reference proteome</keyword>
<dbReference type="SUPFAM" id="SSF48403">
    <property type="entry name" value="Ankyrin repeat"/>
    <property type="match status" value="4"/>
</dbReference>
<dbReference type="InterPro" id="IPR002110">
    <property type="entry name" value="Ankyrin_rpt"/>
</dbReference>
<dbReference type="InterPro" id="IPR036770">
    <property type="entry name" value="Ankyrin_rpt-contain_sf"/>
</dbReference>
<dbReference type="SMART" id="SM00248">
    <property type="entry name" value="ANK"/>
    <property type="match status" value="15"/>
</dbReference>
<dbReference type="PANTHER" id="PTHR10039:SF16">
    <property type="entry name" value="GPI INOSITOL-DEACYLASE"/>
    <property type="match status" value="1"/>
</dbReference>
<dbReference type="Proteomes" id="UP001628179">
    <property type="component" value="Unassembled WGS sequence"/>
</dbReference>
<accession>A0ABQ0GHA8</accession>
<gene>
    <name evidence="4" type="ORF">MFIFM68171_07363</name>
</gene>
<dbReference type="RefSeq" id="XP_070918884.1">
    <property type="nucleotide sequence ID" value="XM_071062783.1"/>
</dbReference>
<evidence type="ECO:0000313" key="5">
    <source>
        <dbReference type="Proteomes" id="UP001628179"/>
    </source>
</evidence>
<dbReference type="Gene3D" id="1.25.40.20">
    <property type="entry name" value="Ankyrin repeat-containing domain"/>
    <property type="match status" value="6"/>
</dbReference>
<dbReference type="InterPro" id="IPR056884">
    <property type="entry name" value="NPHP3-like_N"/>
</dbReference>
<dbReference type="InterPro" id="IPR027417">
    <property type="entry name" value="P-loop_NTPase"/>
</dbReference>
<feature type="repeat" description="ANK" evidence="2">
    <location>
        <begin position="1926"/>
        <end position="1958"/>
    </location>
</feature>
<evidence type="ECO:0000313" key="4">
    <source>
        <dbReference type="EMBL" id="GAB1317153.1"/>
    </source>
</evidence>
<dbReference type="EMBL" id="BAAFSV010000004">
    <property type="protein sequence ID" value="GAB1317153.1"/>
    <property type="molecule type" value="Genomic_DNA"/>
</dbReference>
<keyword evidence="2" id="KW-0040">ANK repeat</keyword>
<evidence type="ECO:0000259" key="3">
    <source>
        <dbReference type="PROSITE" id="PS50837"/>
    </source>
</evidence>
<dbReference type="Pfam" id="PF24883">
    <property type="entry name" value="NPHP3_N"/>
    <property type="match status" value="1"/>
</dbReference>
<feature type="repeat" description="ANK" evidence="2">
    <location>
        <begin position="1591"/>
        <end position="1623"/>
    </location>
</feature>
<reference evidence="4 5" key="1">
    <citation type="submission" date="2024-09" db="EMBL/GenBank/DDBJ databases">
        <title>Itraconazole resistance in Madurella fahalii resulting from another homologue of gene encoding cytochrome P450 14-alpha sterol demethylase (CYP51).</title>
        <authorList>
            <person name="Yoshioka I."/>
            <person name="Fahal A.H."/>
            <person name="Kaneko S."/>
            <person name="Yaguchi T."/>
        </authorList>
    </citation>
    <scope>NUCLEOTIDE SEQUENCE [LARGE SCALE GENOMIC DNA]</scope>
    <source>
        <strain evidence="4 5">IFM 68171</strain>
    </source>
</reference>
<comment type="caution">
    <text evidence="4">The sequence shown here is derived from an EMBL/GenBank/DDBJ whole genome shotgun (WGS) entry which is preliminary data.</text>
</comment>
<dbReference type="GeneID" id="98178106"/>
<dbReference type="Pfam" id="PF00023">
    <property type="entry name" value="Ank"/>
    <property type="match status" value="1"/>
</dbReference>
<dbReference type="Gene3D" id="3.40.50.300">
    <property type="entry name" value="P-loop containing nucleotide triphosphate hydrolases"/>
    <property type="match status" value="1"/>
</dbReference>
<proteinExistence type="predicted"/>
<feature type="repeat" description="ANK" evidence="2">
    <location>
        <begin position="2096"/>
        <end position="2128"/>
    </location>
</feature>
<dbReference type="PROSITE" id="PS50088">
    <property type="entry name" value="ANK_REPEAT"/>
    <property type="match status" value="5"/>
</dbReference>
<protein>
    <recommendedName>
        <fullName evidence="3">NACHT domain-containing protein</fullName>
    </recommendedName>
</protein>
<evidence type="ECO:0000256" key="1">
    <source>
        <dbReference type="ARBA" id="ARBA00022737"/>
    </source>
</evidence>
<keyword evidence="1" id="KW-0677">Repeat</keyword>
<organism evidence="4 5">
    <name type="scientific">Madurella fahalii</name>
    <dbReference type="NCBI Taxonomy" id="1157608"/>
    <lineage>
        <taxon>Eukaryota</taxon>
        <taxon>Fungi</taxon>
        <taxon>Dikarya</taxon>
        <taxon>Ascomycota</taxon>
        <taxon>Pezizomycotina</taxon>
        <taxon>Sordariomycetes</taxon>
        <taxon>Sordariomycetidae</taxon>
        <taxon>Sordariales</taxon>
        <taxon>Sordariales incertae sedis</taxon>
        <taxon>Madurella</taxon>
    </lineage>
</organism>
<feature type="repeat" description="ANK" evidence="2">
    <location>
        <begin position="1732"/>
        <end position="1764"/>
    </location>
</feature>
<evidence type="ECO:0000256" key="2">
    <source>
        <dbReference type="PROSITE-ProRule" id="PRU00023"/>
    </source>
</evidence>